<dbReference type="InterPro" id="IPR052207">
    <property type="entry name" value="Max-like/E-box_TFs"/>
</dbReference>
<keyword evidence="6" id="KW-0539">Nucleus</keyword>
<dbReference type="FunFam" id="4.10.280.10:FF:000028">
    <property type="entry name" value="MLX interacting protein like"/>
    <property type="match status" value="1"/>
</dbReference>
<dbReference type="Ensembl" id="ENSCUST00005016169.1">
    <property type="protein sequence ID" value="ENSCUSP00005015572.1"/>
    <property type="gene ID" value="ENSCUSG00005009873.1"/>
</dbReference>
<dbReference type="AlphaFoldDB" id="A0A8C3Y4S5"/>
<evidence type="ECO:0000313" key="10">
    <source>
        <dbReference type="Ensembl" id="ENSCUSP00005015572.1"/>
    </source>
</evidence>
<keyword evidence="7" id="KW-0175">Coiled coil</keyword>
<dbReference type="GO" id="GO:0046983">
    <property type="term" value="F:protein dimerization activity"/>
    <property type="evidence" value="ECO:0007669"/>
    <property type="project" value="InterPro"/>
</dbReference>
<dbReference type="GO" id="GO:0000981">
    <property type="term" value="F:DNA-binding transcription factor activity, RNA polymerase II-specific"/>
    <property type="evidence" value="ECO:0007669"/>
    <property type="project" value="TreeGrafter"/>
</dbReference>
<organism evidence="10 11">
    <name type="scientific">Catharus ustulatus</name>
    <name type="common">Russet-backed thrush</name>
    <name type="synonym">Hylocichla ustulatus</name>
    <dbReference type="NCBI Taxonomy" id="91951"/>
    <lineage>
        <taxon>Eukaryota</taxon>
        <taxon>Metazoa</taxon>
        <taxon>Chordata</taxon>
        <taxon>Craniata</taxon>
        <taxon>Vertebrata</taxon>
        <taxon>Euteleostomi</taxon>
        <taxon>Archelosauria</taxon>
        <taxon>Archosauria</taxon>
        <taxon>Dinosauria</taxon>
        <taxon>Saurischia</taxon>
        <taxon>Theropoda</taxon>
        <taxon>Coelurosauria</taxon>
        <taxon>Aves</taxon>
        <taxon>Neognathae</taxon>
        <taxon>Neoaves</taxon>
        <taxon>Telluraves</taxon>
        <taxon>Australaves</taxon>
        <taxon>Passeriformes</taxon>
        <taxon>Turdidae</taxon>
        <taxon>Catharus</taxon>
    </lineage>
</organism>
<feature type="coiled-coil region" evidence="7">
    <location>
        <begin position="680"/>
        <end position="721"/>
    </location>
</feature>
<name>A0A8C3Y4S5_CATUS</name>
<dbReference type="PANTHER" id="PTHR15741">
    <property type="entry name" value="BASIC HELIX-LOOP-HELIX ZIP TRANSCRIPTION FACTOR"/>
    <property type="match status" value="1"/>
</dbReference>
<feature type="domain" description="BHLH" evidence="9">
    <location>
        <begin position="640"/>
        <end position="690"/>
    </location>
</feature>
<keyword evidence="5" id="KW-0804">Transcription</keyword>
<feature type="compositionally biased region" description="Low complexity" evidence="8">
    <location>
        <begin position="385"/>
        <end position="411"/>
    </location>
</feature>
<dbReference type="Pfam" id="PF00010">
    <property type="entry name" value="HLH"/>
    <property type="match status" value="1"/>
</dbReference>
<evidence type="ECO:0000256" key="5">
    <source>
        <dbReference type="ARBA" id="ARBA00023163"/>
    </source>
</evidence>
<dbReference type="InterPro" id="IPR036638">
    <property type="entry name" value="HLH_DNA-bd_sf"/>
</dbReference>
<proteinExistence type="predicted"/>
<dbReference type="CDD" id="cd21772">
    <property type="entry name" value="NES2-NLS_MLXIP"/>
    <property type="match status" value="1"/>
</dbReference>
<dbReference type="PANTHER" id="PTHR15741:SF23">
    <property type="entry name" value="MLX-INTERACTING PROTEIN"/>
    <property type="match status" value="1"/>
</dbReference>
<keyword evidence="11" id="KW-1185">Reference proteome</keyword>
<sequence>MAADVFMRPARLLGAAGPLSPRTEPDEDSSDTDDGGASPGGGRRCGPRRGQPPGPQIIHSGHFMVSSPHSEHPPKKGYDFDTVNEQTCQTYQFGAARGGGGAGGRLSIDASLTKLFECMSLAYSGRLVSPKWKNFKGLKLQWRDKIRLNNAIWRAWYMQYLEKRKNPVCHFVTPLDGSVDVDEHRRPEAIATEGKYWKRRIEIVIREYHKWRTYFKKRLQKHKDEDLSSLVRDDDVVLWQKRRYGRETPVPMEEGSLLDADMLMSEFTDTLFSTLSSHQLVSWPNSRDIGHLGNADMIQPGLIPLQPNFDFMDTFEPFQAESISDELIPSSVPAPVIPDVVADQCSSIRSGGSFIQPPDFPPDSSLGGPQTFMSVFQPPLPLLQPPSAQQQSPLPAVPLSSSPSPAPAAFAAPETPKFLCESSVITHTASATLTHNAPATTFSQSQSQSLVLATQQPGAGVPCNLAFQTAVVQGQPRPQLQSQLTFALPKPVPLASAGTRPKQSQKIVPAPKLETVSLLVKNAFITPAAFQGQSRAVIVTPAPLKREGILTPATSQSNVAIAPAGIVRVRRRKKQLHICFLGLLFASSESHNVFRQVMSRDCQNSGQASPCTSEQSPSPQSPQSSCSGKPTTDPTMAAFKNRRMKHLSEQKRRFNIKIGFSALNSLVSSNSKLISHAITLQKTVEYIAKLQQERTQMQEETRRLREEIEELNATILSCQQQLPATGVPVTRQRFDHMRKLFDEYVRSRTLQNWKFWIFSIIIKPLFESFNGMVSTTSFKDLNDTALAWLDQHCSLPVLRPMVLNTLWHLSRSTSILSDPSRLPEQAREAVAKVNKRAGES</sequence>
<dbReference type="GO" id="GO:0000978">
    <property type="term" value="F:RNA polymerase II cis-regulatory region sequence-specific DNA binding"/>
    <property type="evidence" value="ECO:0007669"/>
    <property type="project" value="TreeGrafter"/>
</dbReference>
<dbReference type="SMART" id="SM00353">
    <property type="entry name" value="HLH"/>
    <property type="match status" value="1"/>
</dbReference>
<keyword evidence="3" id="KW-0805">Transcription regulation</keyword>
<dbReference type="PROSITE" id="PS50888">
    <property type="entry name" value="BHLH"/>
    <property type="match status" value="1"/>
</dbReference>
<evidence type="ECO:0000256" key="7">
    <source>
        <dbReference type="SAM" id="Coils"/>
    </source>
</evidence>
<dbReference type="InterPro" id="IPR011598">
    <property type="entry name" value="bHLH_dom"/>
</dbReference>
<evidence type="ECO:0000256" key="8">
    <source>
        <dbReference type="SAM" id="MobiDB-lite"/>
    </source>
</evidence>
<evidence type="ECO:0000256" key="2">
    <source>
        <dbReference type="ARBA" id="ARBA00022553"/>
    </source>
</evidence>
<evidence type="ECO:0000256" key="4">
    <source>
        <dbReference type="ARBA" id="ARBA00023125"/>
    </source>
</evidence>
<dbReference type="Gene3D" id="4.10.280.10">
    <property type="entry name" value="Helix-loop-helix DNA-binding domain"/>
    <property type="match status" value="1"/>
</dbReference>
<evidence type="ECO:0000256" key="6">
    <source>
        <dbReference type="ARBA" id="ARBA00023242"/>
    </source>
</evidence>
<evidence type="ECO:0000256" key="1">
    <source>
        <dbReference type="ARBA" id="ARBA00004123"/>
    </source>
</evidence>
<evidence type="ECO:0000313" key="11">
    <source>
        <dbReference type="Proteomes" id="UP000694563"/>
    </source>
</evidence>
<dbReference type="GO" id="GO:0005634">
    <property type="term" value="C:nucleus"/>
    <property type="evidence" value="ECO:0007669"/>
    <property type="project" value="UniProtKB-SubCell"/>
</dbReference>
<reference evidence="10" key="1">
    <citation type="submission" date="2020-10" db="EMBL/GenBank/DDBJ databases">
        <title>Catharus ustulatus (Swainson's thrush) genome, bCatUst1, primary haplotype v2.</title>
        <authorList>
            <person name="Delmore K."/>
            <person name="Vafadar M."/>
            <person name="Formenti G."/>
            <person name="Chow W."/>
            <person name="Pelan S."/>
            <person name="Howe K."/>
            <person name="Rhie A."/>
            <person name="Mountcastle J."/>
            <person name="Haase B."/>
            <person name="Fedrigo O."/>
            <person name="Jarvis E.D."/>
        </authorList>
    </citation>
    <scope>NUCLEOTIDE SEQUENCE [LARGE SCALE GENOMIC DNA]</scope>
</reference>
<evidence type="ECO:0000259" key="9">
    <source>
        <dbReference type="PROSITE" id="PS50888"/>
    </source>
</evidence>
<protein>
    <submittedName>
        <fullName evidence="10">MLX interacting protein</fullName>
    </submittedName>
</protein>
<evidence type="ECO:0000256" key="3">
    <source>
        <dbReference type="ARBA" id="ARBA00023015"/>
    </source>
</evidence>
<dbReference type="Proteomes" id="UP000694563">
    <property type="component" value="Chromosome 18"/>
</dbReference>
<feature type="region of interest" description="Disordered" evidence="8">
    <location>
        <begin position="351"/>
        <end position="411"/>
    </location>
</feature>
<feature type="compositionally biased region" description="Low complexity" evidence="8">
    <location>
        <begin position="609"/>
        <end position="627"/>
    </location>
</feature>
<comment type="subcellular location">
    <subcellularLocation>
        <location evidence="1">Nucleus</location>
    </subcellularLocation>
</comment>
<reference evidence="10" key="3">
    <citation type="submission" date="2025-09" db="UniProtKB">
        <authorList>
            <consortium name="Ensembl"/>
        </authorList>
    </citation>
    <scope>IDENTIFICATION</scope>
</reference>
<accession>A0A8C3Y4S5</accession>
<gene>
    <name evidence="10" type="primary">MLXIP</name>
</gene>
<keyword evidence="4" id="KW-0238">DNA-binding</keyword>
<feature type="region of interest" description="Disordered" evidence="8">
    <location>
        <begin position="1"/>
        <end position="78"/>
    </location>
</feature>
<feature type="compositionally biased region" description="Basic and acidic residues" evidence="8">
    <location>
        <begin position="69"/>
        <end position="78"/>
    </location>
</feature>
<dbReference type="SUPFAM" id="SSF47459">
    <property type="entry name" value="HLH, helix-loop-helix DNA-binding domain"/>
    <property type="match status" value="1"/>
</dbReference>
<feature type="region of interest" description="Disordered" evidence="8">
    <location>
        <begin position="604"/>
        <end position="634"/>
    </location>
</feature>
<feature type="compositionally biased region" description="Acidic residues" evidence="8">
    <location>
        <begin position="25"/>
        <end position="34"/>
    </location>
</feature>
<keyword evidence="2" id="KW-0597">Phosphoprotein</keyword>
<reference evidence="10" key="2">
    <citation type="submission" date="2025-08" db="UniProtKB">
        <authorList>
            <consortium name="Ensembl"/>
        </authorList>
    </citation>
    <scope>IDENTIFICATION</scope>
</reference>